<evidence type="ECO:0000313" key="3">
    <source>
        <dbReference type="Proteomes" id="UP000284706"/>
    </source>
</evidence>
<reference evidence="2 3" key="1">
    <citation type="journal article" date="2018" name="Evol. Lett.">
        <title>Horizontal gene cluster transfer increased hallucinogenic mushroom diversity.</title>
        <authorList>
            <person name="Reynolds H.T."/>
            <person name="Vijayakumar V."/>
            <person name="Gluck-Thaler E."/>
            <person name="Korotkin H.B."/>
            <person name="Matheny P.B."/>
            <person name="Slot J.C."/>
        </authorList>
    </citation>
    <scope>NUCLEOTIDE SEQUENCE [LARGE SCALE GENOMIC DNA]</scope>
    <source>
        <strain evidence="2 3">SRW20</strain>
    </source>
</reference>
<feature type="region of interest" description="Disordered" evidence="1">
    <location>
        <begin position="49"/>
        <end position="75"/>
    </location>
</feature>
<dbReference type="AlphaFoldDB" id="A0A409VCK5"/>
<dbReference type="OrthoDB" id="3249359at2759"/>
<accession>A0A409VCK5</accession>
<organism evidence="2 3">
    <name type="scientific">Gymnopilus dilepis</name>
    <dbReference type="NCBI Taxonomy" id="231916"/>
    <lineage>
        <taxon>Eukaryota</taxon>
        <taxon>Fungi</taxon>
        <taxon>Dikarya</taxon>
        <taxon>Basidiomycota</taxon>
        <taxon>Agaricomycotina</taxon>
        <taxon>Agaricomycetes</taxon>
        <taxon>Agaricomycetidae</taxon>
        <taxon>Agaricales</taxon>
        <taxon>Agaricineae</taxon>
        <taxon>Hymenogastraceae</taxon>
        <taxon>Gymnopilus</taxon>
    </lineage>
</organism>
<evidence type="ECO:0000256" key="1">
    <source>
        <dbReference type="SAM" id="MobiDB-lite"/>
    </source>
</evidence>
<protein>
    <submittedName>
        <fullName evidence="2">Uncharacterized protein</fullName>
    </submittedName>
</protein>
<comment type="caution">
    <text evidence="2">The sequence shown here is derived from an EMBL/GenBank/DDBJ whole genome shotgun (WGS) entry which is preliminary data.</text>
</comment>
<gene>
    <name evidence="2" type="ORF">CVT26_002640</name>
</gene>
<name>A0A409VCK5_9AGAR</name>
<dbReference type="STRING" id="231916.A0A409VCK5"/>
<evidence type="ECO:0000313" key="2">
    <source>
        <dbReference type="EMBL" id="PPQ64808.1"/>
    </source>
</evidence>
<keyword evidence="3" id="KW-1185">Reference proteome</keyword>
<sequence>MSTPDGNIFIQNHPIYWFEDGSLILDVEIQRFKVHHTLLSRHSRFFSPKAEINGGTDGKPQGGTHNASSSPIDRPLQKHIVLEAERQIKATDVEALMQHLYHDVPLNKDAPVQHILSLLRVSAPAQLDFPNIHTATRQIFEDMFPKDPEGFTHTHPLHDALPVATELKLSSVRKAILYSLVTTTDFDVSGSNSGEVDTQAKADPAASTVDETNVIPHAASPSPQSNTPTKVQVLSPADAETCMALMNRLITHFTPILFTPAATPHMACTDVFAETWMPLVIQPAIADDGVYKPLETLQRMKEIDWAKHGLCESCVVEKREEWTEEQRTVWNLMDTWLESPSE</sequence>
<dbReference type="InParanoid" id="A0A409VCK5"/>
<dbReference type="EMBL" id="NHYE01005662">
    <property type="protein sequence ID" value="PPQ64808.1"/>
    <property type="molecule type" value="Genomic_DNA"/>
</dbReference>
<dbReference type="Proteomes" id="UP000284706">
    <property type="component" value="Unassembled WGS sequence"/>
</dbReference>
<proteinExistence type="predicted"/>